<organism evidence="2 3">
    <name type="scientific">Chromobacterium amazonense</name>
    <dbReference type="NCBI Taxonomy" id="1382803"/>
    <lineage>
        <taxon>Bacteria</taxon>
        <taxon>Pseudomonadati</taxon>
        <taxon>Pseudomonadota</taxon>
        <taxon>Betaproteobacteria</taxon>
        <taxon>Neisseriales</taxon>
        <taxon>Chromobacteriaceae</taxon>
        <taxon>Chromobacterium</taxon>
    </lineage>
</organism>
<dbReference type="PANTHER" id="PTHR39200">
    <property type="entry name" value="HYPOTHETICAL EXPORTED PROTEIN"/>
    <property type="match status" value="1"/>
</dbReference>
<evidence type="ECO:0000259" key="1">
    <source>
        <dbReference type="Pfam" id="PF10988"/>
    </source>
</evidence>
<dbReference type="Pfam" id="PF10988">
    <property type="entry name" value="DUF2807"/>
    <property type="match status" value="1"/>
</dbReference>
<name>A0A2S9WZ89_9NEIS</name>
<gene>
    <name evidence="2" type="ORF">BUE93_20230</name>
</gene>
<dbReference type="OrthoDB" id="6823234at2"/>
<protein>
    <recommendedName>
        <fullName evidence="1">Putative auto-transporter adhesin head GIN domain-containing protein</fullName>
    </recommendedName>
</protein>
<comment type="caution">
    <text evidence="2">The sequence shown here is derived from an EMBL/GenBank/DDBJ whole genome shotgun (WGS) entry which is preliminary data.</text>
</comment>
<dbReference type="Proteomes" id="UP000239469">
    <property type="component" value="Unassembled WGS sequence"/>
</dbReference>
<dbReference type="RefSeq" id="WP_106078021.1">
    <property type="nucleotide sequence ID" value="NZ_MTBD01000037.1"/>
</dbReference>
<dbReference type="Gene3D" id="2.160.20.120">
    <property type="match status" value="1"/>
</dbReference>
<dbReference type="AlphaFoldDB" id="A0A2S9WZ89"/>
<evidence type="ECO:0000313" key="3">
    <source>
        <dbReference type="Proteomes" id="UP000239469"/>
    </source>
</evidence>
<evidence type="ECO:0000313" key="2">
    <source>
        <dbReference type="EMBL" id="PRP68779.1"/>
    </source>
</evidence>
<proteinExistence type="predicted"/>
<accession>A0A2S9WZ89</accession>
<reference evidence="2 3" key="1">
    <citation type="submission" date="2017-01" db="EMBL/GenBank/DDBJ databases">
        <title>New insights into the genetic diversity of Chromobacterium isolated from tropical freshwater lake.</title>
        <authorList>
            <person name="Santos A.B."/>
            <person name="Nascimento A.M."/>
            <person name="Da Silva P.C."/>
        </authorList>
    </citation>
    <scope>NUCLEOTIDE SEQUENCE [LARGE SCALE GENOMIC DNA]</scope>
    <source>
        <strain evidence="2 3">56AF</strain>
    </source>
</reference>
<dbReference type="EMBL" id="MTBD01000037">
    <property type="protein sequence ID" value="PRP68779.1"/>
    <property type="molecule type" value="Genomic_DNA"/>
</dbReference>
<feature type="domain" description="Putative auto-transporter adhesin head GIN" evidence="1">
    <location>
        <begin position="36"/>
        <end position="222"/>
    </location>
</feature>
<dbReference type="InterPro" id="IPR021255">
    <property type="entry name" value="DUF2807"/>
</dbReference>
<sequence length="241" mass="25241">MDFFQSVKTTDPAGAWDEAEPYTQEARALHPIRTLFVQGGVEVIFRRMDTPTLIVAGDNAEAVRSVKTRYPGDTLVIEQEGVTIQIGNRRMTCHGSISQGLATGAGGIAIGGGLGHGKVVVAIGLPECPAVRIQGSGEVTLLDLRQPALALDIEGSGDITAVGLVHQLTARVTGSGDVDARGLSAEHADLTVAGSGDIEAWVRAAVRARVQGSGDIVVHGNPPRRDHRVAGSGDIRFREEA</sequence>
<dbReference type="PANTHER" id="PTHR39200:SF1">
    <property type="entry name" value="AUTO-TRANSPORTER ADHESIN HEAD GIN DOMAIN-CONTAINING PROTEIN-RELATED"/>
    <property type="match status" value="1"/>
</dbReference>